<dbReference type="STRING" id="1121302.SAMN02745163_02242"/>
<reference evidence="1 2" key="1">
    <citation type="submission" date="2016-11" db="EMBL/GenBank/DDBJ databases">
        <authorList>
            <person name="Jaros S."/>
            <person name="Januszkiewicz K."/>
            <person name="Wedrychowicz H."/>
        </authorList>
    </citation>
    <scope>NUCLEOTIDE SEQUENCE [LARGE SCALE GENOMIC DNA]</scope>
    <source>
        <strain evidence="1 2">DSM 21758</strain>
    </source>
</reference>
<proteinExistence type="predicted"/>
<protein>
    <recommendedName>
        <fullName evidence="3">Lipoprotein</fullName>
    </recommendedName>
</protein>
<evidence type="ECO:0000313" key="1">
    <source>
        <dbReference type="EMBL" id="SHJ60210.1"/>
    </source>
</evidence>
<dbReference type="Proteomes" id="UP000184310">
    <property type="component" value="Unassembled WGS sequence"/>
</dbReference>
<dbReference type="RefSeq" id="WP_072987287.1">
    <property type="nucleotide sequence ID" value="NZ_FQZB01000009.1"/>
</dbReference>
<gene>
    <name evidence="1" type="ORF">SAMN02745163_02242</name>
</gene>
<dbReference type="AlphaFoldDB" id="A0A1M6KMR0"/>
<accession>A0A1M6KMR0</accession>
<dbReference type="PROSITE" id="PS51257">
    <property type="entry name" value="PROKAR_LIPOPROTEIN"/>
    <property type="match status" value="1"/>
</dbReference>
<name>A0A1M6KMR0_9CLOT</name>
<sequence length="343" mass="39755">MLKKRCIFFIVVSLTLIFIGCNDKKGNVEPEVSKAKFSMEETLILDENSKSFYTIDNHKLKAKELAITDEEILCFNKDTLVTAINSKNGEDIILYKGNKVYKTSFIGELEYFNFNKEASKAIYKLKSKDDEYEYGILDLLTSKTSKIDMDIAISGNLIEFINDSNLIFYGASKTEKVSGIYRYNIETKEVNLIKGINNGFITYIKPISEECFIYLLSNFNDEKVTFKYNINNSKEYIVSKDITKIKDILEYKDQIFMIGSLKNNLFSLYGIKDNKVNRLVYDFPRGISDDSNIIQVNERIVFEGYDKNQEKNNLFEYNLLDKSTNIISNNDGKYRIIKKSDKY</sequence>
<evidence type="ECO:0008006" key="3">
    <source>
        <dbReference type="Google" id="ProtNLM"/>
    </source>
</evidence>
<dbReference type="OrthoDB" id="1896796at2"/>
<dbReference type="EMBL" id="FQZB01000009">
    <property type="protein sequence ID" value="SHJ60210.1"/>
    <property type="molecule type" value="Genomic_DNA"/>
</dbReference>
<dbReference type="SUPFAM" id="SSF82171">
    <property type="entry name" value="DPP6 N-terminal domain-like"/>
    <property type="match status" value="1"/>
</dbReference>
<evidence type="ECO:0000313" key="2">
    <source>
        <dbReference type="Proteomes" id="UP000184310"/>
    </source>
</evidence>
<keyword evidence="2" id="KW-1185">Reference proteome</keyword>
<organism evidence="1 2">
    <name type="scientific">Clostridium cavendishii DSM 21758</name>
    <dbReference type="NCBI Taxonomy" id="1121302"/>
    <lineage>
        <taxon>Bacteria</taxon>
        <taxon>Bacillati</taxon>
        <taxon>Bacillota</taxon>
        <taxon>Clostridia</taxon>
        <taxon>Eubacteriales</taxon>
        <taxon>Clostridiaceae</taxon>
        <taxon>Clostridium</taxon>
    </lineage>
</organism>